<comment type="caution">
    <text evidence="2">The sequence shown here is derived from an EMBL/GenBank/DDBJ whole genome shotgun (WGS) entry which is preliminary data.</text>
</comment>
<dbReference type="AlphaFoldDB" id="A0A7J6VRW2"/>
<feature type="region of interest" description="Disordered" evidence="1">
    <location>
        <begin position="218"/>
        <end position="246"/>
    </location>
</feature>
<accession>A0A7J6VRW2</accession>
<feature type="compositionally biased region" description="Low complexity" evidence="1">
    <location>
        <begin position="228"/>
        <end position="246"/>
    </location>
</feature>
<dbReference type="Proteomes" id="UP000554482">
    <property type="component" value="Unassembled WGS sequence"/>
</dbReference>
<dbReference type="PANTHER" id="PTHR32011">
    <property type="entry name" value="OS08G0472400 PROTEIN"/>
    <property type="match status" value="1"/>
</dbReference>
<evidence type="ECO:0000313" key="2">
    <source>
        <dbReference type="EMBL" id="KAF5187834.1"/>
    </source>
</evidence>
<evidence type="ECO:0000256" key="1">
    <source>
        <dbReference type="SAM" id="MobiDB-lite"/>
    </source>
</evidence>
<gene>
    <name evidence="2" type="ORF">FRX31_022576</name>
</gene>
<protein>
    <submittedName>
        <fullName evidence="2">Uncharacterized protein</fullName>
    </submittedName>
</protein>
<proteinExistence type="predicted"/>
<evidence type="ECO:0000313" key="3">
    <source>
        <dbReference type="Proteomes" id="UP000554482"/>
    </source>
</evidence>
<reference evidence="2 3" key="1">
    <citation type="submission" date="2020-06" db="EMBL/GenBank/DDBJ databases">
        <title>Transcriptomic and genomic resources for Thalictrum thalictroides and T. hernandezii: Facilitating candidate gene discovery in an emerging model plant lineage.</title>
        <authorList>
            <person name="Arias T."/>
            <person name="Riano-Pachon D.M."/>
            <person name="Di Stilio V.S."/>
        </authorList>
    </citation>
    <scope>NUCLEOTIDE SEQUENCE [LARGE SCALE GENOMIC DNA]</scope>
    <source>
        <strain evidence="3">cv. WT478/WT964</strain>
        <tissue evidence="2">Leaves</tissue>
    </source>
</reference>
<feature type="compositionally biased region" description="Polar residues" evidence="1">
    <location>
        <begin position="218"/>
        <end position="227"/>
    </location>
</feature>
<sequence length="409" mass="45392">MVDVERRITGLNPAHIAGLRRLSARAAAAPSTAVSSVRNGLLSFSFLADTVISHLRNSGIQVLTGLTETEFARTEAEFNFVFPPDLRAVLSLGLPIGPGFPNWRVDNTCRAHLLSLLHLPIAAISSQIGRKSFWLRSWGVRPSDPVKALRIGRNALKKAPILIPLFNHCYIPCNPSLAGNPIFFIDENQVFCCGSELSDFFERESLFQCNEPYRLQRSLSQRTTPPGSSSEFTRRSSGSSSSSSSISISSSVRCRSRTPRWVEFWSEAANNLRKRNSSCSSSNSSSSTPDRYFEINDPIFGPKLPICVEKYLQSIGMVLKQNGWNESDVSDMLDVSECGFLEEEVVLLDGQSVLDSLLLKMDRFSDSLQKAGWSCEEVTDTLSLDFWLEKDKGKKPAKQISVERIGKLV</sequence>
<dbReference type="OrthoDB" id="1888829at2759"/>
<name>A0A7J6VRW2_THATH</name>
<dbReference type="PANTHER" id="PTHR32011:SF2">
    <property type="entry name" value="OS08G0472400 PROTEIN"/>
    <property type="match status" value="1"/>
</dbReference>
<dbReference type="EMBL" id="JABWDY010027512">
    <property type="protein sequence ID" value="KAF5187834.1"/>
    <property type="molecule type" value="Genomic_DNA"/>
</dbReference>
<organism evidence="2 3">
    <name type="scientific">Thalictrum thalictroides</name>
    <name type="common">Rue-anemone</name>
    <name type="synonym">Anemone thalictroides</name>
    <dbReference type="NCBI Taxonomy" id="46969"/>
    <lineage>
        <taxon>Eukaryota</taxon>
        <taxon>Viridiplantae</taxon>
        <taxon>Streptophyta</taxon>
        <taxon>Embryophyta</taxon>
        <taxon>Tracheophyta</taxon>
        <taxon>Spermatophyta</taxon>
        <taxon>Magnoliopsida</taxon>
        <taxon>Ranunculales</taxon>
        <taxon>Ranunculaceae</taxon>
        <taxon>Thalictroideae</taxon>
        <taxon>Thalictrum</taxon>
    </lineage>
</organism>
<keyword evidence="3" id="KW-1185">Reference proteome</keyword>